<comment type="function">
    <text evidence="12">ATP-dependent RNA helicase required for 60S ribosomal subunit synthesis. Involved in efficient pre-rRNA processing, predominantly at site A3, which is necessary for the normal formation of 25S and 5.8S rRNAs.</text>
</comment>
<dbReference type="Gene3D" id="3.40.50.300">
    <property type="entry name" value="P-loop containing nucleotide triphosphate hydrolases"/>
    <property type="match status" value="2"/>
</dbReference>
<feature type="region of interest" description="Disordered" evidence="14">
    <location>
        <begin position="876"/>
        <end position="907"/>
    </location>
</feature>
<dbReference type="CDD" id="cd00268">
    <property type="entry name" value="DEADc"/>
    <property type="match status" value="1"/>
</dbReference>
<evidence type="ECO:0000256" key="7">
    <source>
        <dbReference type="ARBA" id="ARBA00022801"/>
    </source>
</evidence>
<dbReference type="EMBL" id="JAJAGQ010000001">
    <property type="protein sequence ID" value="KAJ8573976.1"/>
    <property type="molecule type" value="Genomic_DNA"/>
</dbReference>
<dbReference type="PROSITE" id="PS01159">
    <property type="entry name" value="WW_DOMAIN_1"/>
    <property type="match status" value="1"/>
</dbReference>
<dbReference type="Pfam" id="PF00271">
    <property type="entry name" value="Helicase_C"/>
    <property type="match status" value="1"/>
</dbReference>
<dbReference type="PANTHER" id="PTHR47958">
    <property type="entry name" value="ATP-DEPENDENT RNA HELICASE DBP3"/>
    <property type="match status" value="1"/>
</dbReference>
<evidence type="ECO:0000259" key="17">
    <source>
        <dbReference type="PROSITE" id="PS51194"/>
    </source>
</evidence>
<dbReference type="InterPro" id="IPR001650">
    <property type="entry name" value="Helicase_C-like"/>
</dbReference>
<dbReference type="GO" id="GO:0003724">
    <property type="term" value="F:RNA helicase activity"/>
    <property type="evidence" value="ECO:0007669"/>
    <property type="project" value="UniProtKB-EC"/>
</dbReference>
<evidence type="ECO:0000259" key="15">
    <source>
        <dbReference type="PROSITE" id="PS50020"/>
    </source>
</evidence>
<evidence type="ECO:0000259" key="16">
    <source>
        <dbReference type="PROSITE" id="PS51192"/>
    </source>
</evidence>
<evidence type="ECO:0000256" key="5">
    <source>
        <dbReference type="ARBA" id="ARBA00022552"/>
    </source>
</evidence>
<feature type="domain" description="Helicase C-terminal" evidence="17">
    <location>
        <begin position="721"/>
        <end position="865"/>
    </location>
</feature>
<feature type="region of interest" description="Disordered" evidence="14">
    <location>
        <begin position="48"/>
        <end position="136"/>
    </location>
</feature>
<feature type="compositionally biased region" description="Basic and acidic residues" evidence="14">
    <location>
        <begin position="1031"/>
        <end position="1041"/>
    </location>
</feature>
<reference evidence="20" key="1">
    <citation type="journal article" date="2023" name="Proc. Natl. Acad. Sci. U.S.A.">
        <title>Genomic and structural basis for evolution of tropane alkaloid biosynthesis.</title>
        <authorList>
            <person name="Wanga Y.-J."/>
            <person name="Taina T."/>
            <person name="Yua J.-Y."/>
            <person name="Lia J."/>
            <person name="Xua B."/>
            <person name="Chenc J."/>
            <person name="D'Auriad J.C."/>
            <person name="Huanga J.-P."/>
            <person name="Huanga S.-X."/>
        </authorList>
    </citation>
    <scope>NUCLEOTIDE SEQUENCE [LARGE SCALE GENOMIC DNA]</scope>
    <source>
        <strain evidence="20">cv. KIB-2019</strain>
    </source>
</reference>
<feature type="compositionally biased region" description="Gly residues" evidence="14">
    <location>
        <begin position="894"/>
        <end position="907"/>
    </location>
</feature>
<dbReference type="InterPro" id="IPR044742">
    <property type="entry name" value="DEAD/DEAH_RhlB"/>
</dbReference>
<keyword evidence="4" id="KW-0690">Ribosome biogenesis</keyword>
<gene>
    <name evidence="19" type="ORF">K7X08_010487</name>
</gene>
<keyword evidence="11" id="KW-0539">Nucleus</keyword>
<dbReference type="Gene3D" id="2.20.70.10">
    <property type="match status" value="1"/>
</dbReference>
<dbReference type="PROSITE" id="PS51194">
    <property type="entry name" value="HELICASE_CTER"/>
    <property type="match status" value="1"/>
</dbReference>
<feature type="compositionally biased region" description="Polar residues" evidence="14">
    <location>
        <begin position="294"/>
        <end position="326"/>
    </location>
</feature>
<dbReference type="InterPro" id="IPR000629">
    <property type="entry name" value="RNA-helicase_DEAD-box_CS"/>
</dbReference>
<dbReference type="OrthoDB" id="196131at2759"/>
<evidence type="ECO:0000256" key="6">
    <source>
        <dbReference type="ARBA" id="ARBA00022741"/>
    </source>
</evidence>
<dbReference type="InterPro" id="IPR001202">
    <property type="entry name" value="WW_dom"/>
</dbReference>
<evidence type="ECO:0000256" key="11">
    <source>
        <dbReference type="ARBA" id="ARBA00023242"/>
    </source>
</evidence>
<evidence type="ECO:0000256" key="2">
    <source>
        <dbReference type="ARBA" id="ARBA00009334"/>
    </source>
</evidence>
<evidence type="ECO:0000256" key="4">
    <source>
        <dbReference type="ARBA" id="ARBA00022517"/>
    </source>
</evidence>
<feature type="domain" description="WW" evidence="15">
    <location>
        <begin position="20"/>
        <end position="54"/>
    </location>
</feature>
<keyword evidence="6" id="KW-0547">Nucleotide-binding</keyword>
<dbReference type="SMART" id="SM00456">
    <property type="entry name" value="WW"/>
    <property type="match status" value="1"/>
</dbReference>
<dbReference type="SUPFAM" id="SSF52540">
    <property type="entry name" value="P-loop containing nucleoside triphosphate hydrolases"/>
    <property type="match status" value="1"/>
</dbReference>
<feature type="domain" description="DEAD-box RNA helicase Q" evidence="18">
    <location>
        <begin position="487"/>
        <end position="515"/>
    </location>
</feature>
<dbReference type="AlphaFoldDB" id="A0A9Q1N5R2"/>
<evidence type="ECO:0000256" key="10">
    <source>
        <dbReference type="ARBA" id="ARBA00022884"/>
    </source>
</evidence>
<dbReference type="PROSITE" id="PS00039">
    <property type="entry name" value="DEAD_ATP_HELICASE"/>
    <property type="match status" value="1"/>
</dbReference>
<feature type="compositionally biased region" description="Polar residues" evidence="14">
    <location>
        <begin position="266"/>
        <end position="283"/>
    </location>
</feature>
<feature type="compositionally biased region" description="Low complexity" evidence="14">
    <location>
        <begin position="92"/>
        <end position="110"/>
    </location>
</feature>
<dbReference type="SUPFAM" id="SSF51045">
    <property type="entry name" value="WW domain"/>
    <property type="match status" value="1"/>
</dbReference>
<feature type="region of interest" description="Disordered" evidence="14">
    <location>
        <begin position="958"/>
        <end position="1181"/>
    </location>
</feature>
<feature type="region of interest" description="Disordered" evidence="14">
    <location>
        <begin position="226"/>
        <end position="379"/>
    </location>
</feature>
<dbReference type="EC" id="3.6.4.13" evidence="3"/>
<organism evidence="19 20">
    <name type="scientific">Anisodus acutangulus</name>
    <dbReference type="NCBI Taxonomy" id="402998"/>
    <lineage>
        <taxon>Eukaryota</taxon>
        <taxon>Viridiplantae</taxon>
        <taxon>Streptophyta</taxon>
        <taxon>Embryophyta</taxon>
        <taxon>Tracheophyta</taxon>
        <taxon>Spermatophyta</taxon>
        <taxon>Magnoliopsida</taxon>
        <taxon>eudicotyledons</taxon>
        <taxon>Gunneridae</taxon>
        <taxon>Pentapetalae</taxon>
        <taxon>asterids</taxon>
        <taxon>lamiids</taxon>
        <taxon>Solanales</taxon>
        <taxon>Solanaceae</taxon>
        <taxon>Solanoideae</taxon>
        <taxon>Hyoscyameae</taxon>
        <taxon>Anisodus</taxon>
    </lineage>
</organism>
<dbReference type="InterPro" id="IPR014001">
    <property type="entry name" value="Helicase_ATP-bd"/>
</dbReference>
<feature type="region of interest" description="Disordered" evidence="14">
    <location>
        <begin position="1"/>
        <end position="28"/>
    </location>
</feature>
<evidence type="ECO:0000256" key="12">
    <source>
        <dbReference type="ARBA" id="ARBA00037449"/>
    </source>
</evidence>
<dbReference type="SMART" id="SM00490">
    <property type="entry name" value="HELICc"/>
    <property type="match status" value="1"/>
</dbReference>
<evidence type="ECO:0000259" key="18">
    <source>
        <dbReference type="PROSITE" id="PS51195"/>
    </source>
</evidence>
<keyword evidence="5" id="KW-0698">rRNA processing</keyword>
<proteinExistence type="inferred from homology"/>
<dbReference type="GO" id="GO:0016787">
    <property type="term" value="F:hydrolase activity"/>
    <property type="evidence" value="ECO:0007669"/>
    <property type="project" value="UniProtKB-KW"/>
</dbReference>
<sequence length="1181" mass="127896">MATPEAAAASLGPRYAPDDPTLPQPWKGLIDGSTGLLYYWNPETNVTQYEKPSALPPPLPSGPPPEASAPKLAPIPGASTVQRNDGQGQQSHQAFTQQGQQMTQMSQHPQVTQQVPHGSQGVSTGQQQGSPVGPATQQVSFMQQHLSQMIQQPGHQMPSQMGQTPNQPGSHVSQPAMQQIMPQQLGLQAHAFPSVQMGQPHGYQYSHHQTQHVAYPHNLPPQGQQILQQQNQHVPQNQQFSHQQEHKVGYQQREDVDFPQGKQVGFSPQQVHQTGASSAQNLPVGTGSAIRPQMSAQPAQALQFDGSSVNVQQPSSLGQWQQNANDSGHKPPAPRFPGQMGSSMAHSHELDMAPVGSKGYEENSLGRGGNDYYYNSNMDGRIRPPPQQPKLAAIPVARNQHEMRMGDPPLQNSVPARPSGFNSMGGPSMQNIYGQAADGPPFPNPNLTRPPAALTGPPGAIHSSSVEVYLQKHEVTATGGDVPAPFMTFEDTGFPPEILREIHMAGFTSPTPIQAQTWPIALQNRDIVAIAKTGSGKTLGYLIPAFVHLKRRRNNPQNGPTVVVLSPTRELATQIQDEALKFGRSARVSCTCLYGGAPKAHQLKELERGTDIVVATPGRLNDILEMKRIDFRQVSLLVLDEADRMLDMGFEPQIRKIVNEIPPQRQTLMYTATWPKEVRKIAGDLLQNPVQVNIGNVDQLAANKSITQYIEVVPQMEKQRRLEQILRSQERGSKAIVFCSTKKLCDQLARSIGRSFGAAAIHGDKSQGERDWVLNQFRSGKTPILVATDVAARGLDIPDIRVVINYDFPTGIEDYVHRIGRTGRAGATGVAYTFLSDQDWKCVPDLVKVMEGANQQVPPDVREMALRAGGRDRGGMNRFDLVEGDGGRTRWDSGGRGGMRDGGFGGRGGMRDGGFGGRGGMRDGGFGGPGGPGGMRDVGFGGPGGTRDGGFGGMRDGGFGGPGGMRDGGFGGRGGRESNFGGRGGRDGHFGGRGGMRESHFGGRGGRGGWDRNDRYDNSDVRARGRGRGRGRFDNRRDMPSRSRGRSYSPSPEKVRTWGSRSRSRSRSYSRSRSRSYSPRRSRSYSRSRSRSRSYDRYQRRPRQSKFDQMEPDPGMSSGQAAAPSVMPPLPIGAPIDGFSGGASVESKPNMEVAPESGMSPMSPGTRGNGFPGAELIKQNP</sequence>
<accession>A0A9Q1N5R2</accession>
<dbReference type="Proteomes" id="UP001152561">
    <property type="component" value="Unassembled WGS sequence"/>
</dbReference>
<dbReference type="InterPro" id="IPR027417">
    <property type="entry name" value="P-loop_NTPase"/>
</dbReference>
<feature type="compositionally biased region" description="Low complexity" evidence="14">
    <location>
        <begin position="226"/>
        <end position="239"/>
    </location>
</feature>
<feature type="compositionally biased region" description="Low complexity" evidence="14">
    <location>
        <begin position="118"/>
        <end position="134"/>
    </location>
</feature>
<feature type="domain" description="Helicase ATP-binding" evidence="16">
    <location>
        <begin position="518"/>
        <end position="692"/>
    </location>
</feature>
<keyword evidence="8" id="KW-0347">Helicase</keyword>
<dbReference type="CDD" id="cd18787">
    <property type="entry name" value="SF2_C_DEAD"/>
    <property type="match status" value="1"/>
</dbReference>
<dbReference type="InterPro" id="IPR014014">
    <property type="entry name" value="RNA_helicase_DEAD_Q_motif"/>
</dbReference>
<keyword evidence="10" id="KW-0694">RNA-binding</keyword>
<evidence type="ECO:0000256" key="13">
    <source>
        <dbReference type="PROSITE-ProRule" id="PRU00552"/>
    </source>
</evidence>
<keyword evidence="9" id="KW-0067">ATP-binding</keyword>
<feature type="compositionally biased region" description="Pro residues" evidence="14">
    <location>
        <begin position="54"/>
        <end position="67"/>
    </location>
</feature>
<dbReference type="PROSITE" id="PS50020">
    <property type="entry name" value="WW_DOMAIN_2"/>
    <property type="match status" value="1"/>
</dbReference>
<dbReference type="InterPro" id="IPR036020">
    <property type="entry name" value="WW_dom_sf"/>
</dbReference>
<dbReference type="SMART" id="SM00487">
    <property type="entry name" value="DEXDc"/>
    <property type="match status" value="1"/>
</dbReference>
<evidence type="ECO:0000256" key="9">
    <source>
        <dbReference type="ARBA" id="ARBA00022840"/>
    </source>
</evidence>
<feature type="compositionally biased region" description="Polar residues" evidence="14">
    <location>
        <begin position="79"/>
        <end position="91"/>
    </location>
</feature>
<name>A0A9Q1N5R2_9SOLA</name>
<keyword evidence="20" id="KW-1185">Reference proteome</keyword>
<comment type="caution">
    <text evidence="19">The sequence shown here is derived from an EMBL/GenBank/DDBJ whole genome shotgun (WGS) entry which is preliminary data.</text>
</comment>
<feature type="compositionally biased region" description="Basic and acidic residues" evidence="14">
    <location>
        <begin position="243"/>
        <end position="256"/>
    </location>
</feature>
<feature type="compositionally biased region" description="Basic and acidic residues" evidence="14">
    <location>
        <begin position="1093"/>
        <end position="1109"/>
    </location>
</feature>
<dbReference type="Pfam" id="PF00397">
    <property type="entry name" value="WW"/>
    <property type="match status" value="1"/>
</dbReference>
<feature type="compositionally biased region" description="Basic residues" evidence="14">
    <location>
        <begin position="1062"/>
        <end position="1092"/>
    </location>
</feature>
<evidence type="ECO:0000256" key="1">
    <source>
        <dbReference type="ARBA" id="ARBA00004604"/>
    </source>
</evidence>
<dbReference type="FunFam" id="3.40.50.300:FF:000079">
    <property type="entry name" value="probable ATP-dependent RNA helicase DDX17"/>
    <property type="match status" value="1"/>
</dbReference>
<feature type="compositionally biased region" description="Gly residues" evidence="14">
    <location>
        <begin position="958"/>
        <end position="973"/>
    </location>
</feature>
<protein>
    <recommendedName>
        <fullName evidence="3">RNA helicase</fullName>
        <ecNumber evidence="3">3.6.4.13</ecNumber>
    </recommendedName>
</protein>
<evidence type="ECO:0000313" key="19">
    <source>
        <dbReference type="EMBL" id="KAJ8573976.1"/>
    </source>
</evidence>
<dbReference type="GO" id="GO:0003723">
    <property type="term" value="F:RNA binding"/>
    <property type="evidence" value="ECO:0007669"/>
    <property type="project" value="UniProtKB-KW"/>
</dbReference>
<evidence type="ECO:0000256" key="14">
    <source>
        <dbReference type="SAM" id="MobiDB-lite"/>
    </source>
</evidence>
<evidence type="ECO:0000313" key="20">
    <source>
        <dbReference type="Proteomes" id="UP001152561"/>
    </source>
</evidence>
<feature type="compositionally biased region" description="Basic and acidic residues" evidence="14">
    <location>
        <begin position="1009"/>
        <end position="1023"/>
    </location>
</feature>
<dbReference type="PROSITE" id="PS51192">
    <property type="entry name" value="HELICASE_ATP_BIND_1"/>
    <property type="match status" value="1"/>
</dbReference>
<keyword evidence="7" id="KW-0378">Hydrolase</keyword>
<feature type="short sequence motif" description="Q motif" evidence="13">
    <location>
        <begin position="487"/>
        <end position="515"/>
    </location>
</feature>
<feature type="compositionally biased region" description="Basic and acidic residues" evidence="14">
    <location>
        <begin position="984"/>
        <end position="1001"/>
    </location>
</feature>
<comment type="subcellular location">
    <subcellularLocation>
        <location evidence="1">Nucleus</location>
        <location evidence="1">Nucleolus</location>
    </subcellularLocation>
</comment>
<dbReference type="Pfam" id="PF00270">
    <property type="entry name" value="DEAD"/>
    <property type="match status" value="1"/>
</dbReference>
<dbReference type="PROSITE" id="PS51195">
    <property type="entry name" value="Q_MOTIF"/>
    <property type="match status" value="1"/>
</dbReference>
<dbReference type="InterPro" id="IPR011545">
    <property type="entry name" value="DEAD/DEAH_box_helicase_dom"/>
</dbReference>
<evidence type="ECO:0000256" key="8">
    <source>
        <dbReference type="ARBA" id="ARBA00022806"/>
    </source>
</evidence>
<dbReference type="FunFam" id="3.40.50.300:FF:000008">
    <property type="entry name" value="ATP-dependent RNA helicase RhlB"/>
    <property type="match status" value="1"/>
</dbReference>
<evidence type="ECO:0000256" key="3">
    <source>
        <dbReference type="ARBA" id="ARBA00012552"/>
    </source>
</evidence>
<comment type="similarity">
    <text evidence="2">Belongs to the DEAD box helicase family. DDX5/DBP2 subfamily.</text>
</comment>
<feature type="region of interest" description="Disordered" evidence="14">
    <location>
        <begin position="149"/>
        <end position="173"/>
    </location>
</feature>
<dbReference type="GO" id="GO:0005524">
    <property type="term" value="F:ATP binding"/>
    <property type="evidence" value="ECO:0007669"/>
    <property type="project" value="UniProtKB-KW"/>
</dbReference>